<protein>
    <submittedName>
        <fullName evidence="2">Fasciclin domain-containing protein</fullName>
    </submittedName>
</protein>
<dbReference type="Gene3D" id="2.30.180.10">
    <property type="entry name" value="FAS1 domain"/>
    <property type="match status" value="1"/>
</dbReference>
<comment type="caution">
    <text evidence="2">The sequence shown here is derived from an EMBL/GenBank/DDBJ whole genome shotgun (WGS) entry which is preliminary data.</text>
</comment>
<accession>A0ABU8I5M7</accession>
<dbReference type="Pfam" id="PF02469">
    <property type="entry name" value="Fasciclin"/>
    <property type="match status" value="1"/>
</dbReference>
<proteinExistence type="predicted"/>
<dbReference type="Proteomes" id="UP001363035">
    <property type="component" value="Unassembled WGS sequence"/>
</dbReference>
<organism evidence="2 3">
    <name type="scientific">Sphingobacterium tenebrionis</name>
    <dbReference type="NCBI Taxonomy" id="3111775"/>
    <lineage>
        <taxon>Bacteria</taxon>
        <taxon>Pseudomonadati</taxon>
        <taxon>Bacteroidota</taxon>
        <taxon>Sphingobacteriia</taxon>
        <taxon>Sphingobacteriales</taxon>
        <taxon>Sphingobacteriaceae</taxon>
        <taxon>Sphingobacterium</taxon>
    </lineage>
</organism>
<dbReference type="SUPFAM" id="SSF82153">
    <property type="entry name" value="FAS1 domain"/>
    <property type="match status" value="1"/>
</dbReference>
<feature type="domain" description="FAS1" evidence="1">
    <location>
        <begin position="54"/>
        <end position="92"/>
    </location>
</feature>
<dbReference type="RefSeq" id="WP_099367890.1">
    <property type="nucleotide sequence ID" value="NZ_JAYLLN010000019.1"/>
</dbReference>
<dbReference type="InterPro" id="IPR036378">
    <property type="entry name" value="FAS1_dom_sf"/>
</dbReference>
<dbReference type="PROSITE" id="PS51257">
    <property type="entry name" value="PROKAR_LIPOPROTEIN"/>
    <property type="match status" value="1"/>
</dbReference>
<evidence type="ECO:0000313" key="3">
    <source>
        <dbReference type="Proteomes" id="UP001363035"/>
    </source>
</evidence>
<name>A0ABU8I5M7_9SPHI</name>
<keyword evidence="3" id="KW-1185">Reference proteome</keyword>
<evidence type="ECO:0000259" key="1">
    <source>
        <dbReference type="Pfam" id="PF02469"/>
    </source>
</evidence>
<dbReference type="InterPro" id="IPR000782">
    <property type="entry name" value="FAS1_domain"/>
</dbReference>
<sequence>MKTNNILYFVLIIGTFILSQGCKKDDYRIGGDVHDPNIRMSTYDYLKSNKYGLFDTLLMLVDKAGIKDKINQQGVTFFAPTDFAIKNYVNSRTLAIQKIDPFKKWTVDSIMKYELPRFADSLDVYFVKESLPNVNLTMEGKIYKNQKNKEVVVSYEETRDPNLGYNPNSSIIPRVVYYTYLYQTLSPGFDVKEIAYPVGVRTLVQTSNAQTTTGTLHVLNNSHTLFYYR</sequence>
<dbReference type="EMBL" id="JAYLLN010000019">
    <property type="protein sequence ID" value="MEI5985029.1"/>
    <property type="molecule type" value="Genomic_DNA"/>
</dbReference>
<reference evidence="2 3" key="1">
    <citation type="submission" date="2024-01" db="EMBL/GenBank/DDBJ databases">
        <title>Sphingobacterium tenebrionis sp. nov., a novel endophyte isolated from tenebrio molitor intestines.</title>
        <authorList>
            <person name="Zhang C."/>
        </authorList>
    </citation>
    <scope>NUCLEOTIDE SEQUENCE [LARGE SCALE GENOMIC DNA]</scope>
    <source>
        <strain evidence="2 3">PU5-4</strain>
    </source>
</reference>
<evidence type="ECO:0000313" key="2">
    <source>
        <dbReference type="EMBL" id="MEI5985029.1"/>
    </source>
</evidence>
<gene>
    <name evidence="2" type="ORF">VJ786_08940</name>
</gene>